<feature type="signal peptide" evidence="12">
    <location>
        <begin position="1"/>
        <end position="23"/>
    </location>
</feature>
<comment type="function">
    <text evidence="1">Thiol-specific peroxidase that catalyzes the reduction of hydrogen peroxide and organic hydroperoxides to water and alcohols, respectively. Plays a role in cell protection against oxidative stress by detoxifying peroxides and as sensor of hydrogen peroxide-mediated signaling events.</text>
</comment>
<dbReference type="EMBL" id="JACBAZ010000003">
    <property type="protein sequence ID" value="NWK55982.1"/>
    <property type="molecule type" value="Genomic_DNA"/>
</dbReference>
<dbReference type="EC" id="1.11.1.24" evidence="2"/>
<protein>
    <recommendedName>
        <fullName evidence="2">thioredoxin-dependent peroxiredoxin</fullName>
        <ecNumber evidence="2">1.11.1.24</ecNumber>
    </recommendedName>
    <alternativeName>
        <fullName evidence="8">Thioredoxin peroxidase</fullName>
    </alternativeName>
    <alternativeName>
        <fullName evidence="10">Thioredoxin-dependent peroxiredoxin Bcp</fullName>
    </alternativeName>
</protein>
<keyword evidence="4" id="KW-0049">Antioxidant</keyword>
<evidence type="ECO:0000256" key="1">
    <source>
        <dbReference type="ARBA" id="ARBA00003330"/>
    </source>
</evidence>
<evidence type="ECO:0000256" key="9">
    <source>
        <dbReference type="ARBA" id="ARBA00038489"/>
    </source>
</evidence>
<dbReference type="GO" id="GO:0045454">
    <property type="term" value="P:cell redox homeostasis"/>
    <property type="evidence" value="ECO:0007669"/>
    <property type="project" value="TreeGrafter"/>
</dbReference>
<keyword evidence="5" id="KW-0560">Oxidoreductase</keyword>
<keyword evidence="6" id="KW-1015">Disulfide bond</keyword>
<dbReference type="InterPro" id="IPR000866">
    <property type="entry name" value="AhpC/TSA"/>
</dbReference>
<dbReference type="InterPro" id="IPR036249">
    <property type="entry name" value="Thioredoxin-like_sf"/>
</dbReference>
<reference evidence="14 15" key="1">
    <citation type="submission" date="2020-07" db="EMBL/GenBank/DDBJ databases">
        <title>Roseicoccus Jingziensis gen. nov., sp. nov., isolated from coastal seawater.</title>
        <authorList>
            <person name="Feng X."/>
        </authorList>
    </citation>
    <scope>NUCLEOTIDE SEQUENCE [LARGE SCALE GENOMIC DNA]</scope>
    <source>
        <strain evidence="14 15">N1E253</strain>
    </source>
</reference>
<name>A0A851GGF1_9BACT</name>
<dbReference type="InterPro" id="IPR050924">
    <property type="entry name" value="Peroxiredoxin_BCP/PrxQ"/>
</dbReference>
<dbReference type="Pfam" id="PF00578">
    <property type="entry name" value="AhpC-TSA"/>
    <property type="match status" value="1"/>
</dbReference>
<comment type="similarity">
    <text evidence="9">Belongs to the peroxiredoxin family. BCP/PrxQ subfamily.</text>
</comment>
<evidence type="ECO:0000256" key="6">
    <source>
        <dbReference type="ARBA" id="ARBA00023157"/>
    </source>
</evidence>
<gene>
    <name evidence="14" type="ORF">HW115_10185</name>
</gene>
<feature type="domain" description="Thioredoxin" evidence="13">
    <location>
        <begin position="66"/>
        <end position="240"/>
    </location>
</feature>
<evidence type="ECO:0000259" key="13">
    <source>
        <dbReference type="PROSITE" id="PS51352"/>
    </source>
</evidence>
<dbReference type="PANTHER" id="PTHR42801">
    <property type="entry name" value="THIOREDOXIN-DEPENDENT PEROXIDE REDUCTASE"/>
    <property type="match status" value="1"/>
</dbReference>
<accession>A0A851GGF1</accession>
<evidence type="ECO:0000256" key="10">
    <source>
        <dbReference type="ARBA" id="ARBA00042639"/>
    </source>
</evidence>
<dbReference type="PROSITE" id="PS51352">
    <property type="entry name" value="THIOREDOXIN_2"/>
    <property type="match status" value="1"/>
</dbReference>
<dbReference type="SUPFAM" id="SSF52833">
    <property type="entry name" value="Thioredoxin-like"/>
    <property type="match status" value="1"/>
</dbReference>
<keyword evidence="12" id="KW-0732">Signal</keyword>
<evidence type="ECO:0000313" key="15">
    <source>
        <dbReference type="Proteomes" id="UP000557872"/>
    </source>
</evidence>
<proteinExistence type="inferred from homology"/>
<sequence length="243" mass="27275">MRISSLLSPLTIGALTLSLPLQADPLQDQLDQRKKEFEVQATPEKIASYNKGVEAVRKSGMVKRALKVGDTAPDFTLNNALGKKVTLSKLLNDGPVVITWYRGSWCPYCNLTLQAYQENLPKLKKAGAQFIALTPELPDHSLSTKKKHHLEFEVLTDLNNQVAKQFKIVFEMTPEVSQAMEKLAGLHNYNGKTYNADTLPLSATYIITPDRKIAYAFLDAEYRNRATPEMILSELKKINKQQP</sequence>
<dbReference type="GO" id="GO:0005737">
    <property type="term" value="C:cytoplasm"/>
    <property type="evidence" value="ECO:0007669"/>
    <property type="project" value="TreeGrafter"/>
</dbReference>
<dbReference type="GO" id="GO:0034599">
    <property type="term" value="P:cellular response to oxidative stress"/>
    <property type="evidence" value="ECO:0007669"/>
    <property type="project" value="TreeGrafter"/>
</dbReference>
<evidence type="ECO:0000256" key="8">
    <source>
        <dbReference type="ARBA" id="ARBA00032824"/>
    </source>
</evidence>
<keyword evidence="15" id="KW-1185">Reference proteome</keyword>
<evidence type="ECO:0000256" key="11">
    <source>
        <dbReference type="ARBA" id="ARBA00049091"/>
    </source>
</evidence>
<evidence type="ECO:0000256" key="4">
    <source>
        <dbReference type="ARBA" id="ARBA00022862"/>
    </source>
</evidence>
<dbReference type="PANTHER" id="PTHR42801:SF7">
    <property type="entry name" value="SLL1159 PROTEIN"/>
    <property type="match status" value="1"/>
</dbReference>
<comment type="catalytic activity">
    <reaction evidence="11">
        <text>a hydroperoxide + [thioredoxin]-dithiol = an alcohol + [thioredoxin]-disulfide + H2O</text>
        <dbReference type="Rhea" id="RHEA:62620"/>
        <dbReference type="Rhea" id="RHEA-COMP:10698"/>
        <dbReference type="Rhea" id="RHEA-COMP:10700"/>
        <dbReference type="ChEBI" id="CHEBI:15377"/>
        <dbReference type="ChEBI" id="CHEBI:29950"/>
        <dbReference type="ChEBI" id="CHEBI:30879"/>
        <dbReference type="ChEBI" id="CHEBI:35924"/>
        <dbReference type="ChEBI" id="CHEBI:50058"/>
        <dbReference type="EC" id="1.11.1.24"/>
    </reaction>
</comment>
<keyword evidence="7" id="KW-0676">Redox-active center</keyword>
<evidence type="ECO:0000256" key="3">
    <source>
        <dbReference type="ARBA" id="ARBA00022559"/>
    </source>
</evidence>
<organism evidence="14 15">
    <name type="scientific">Oceaniferula marina</name>
    <dbReference type="NCBI Taxonomy" id="2748318"/>
    <lineage>
        <taxon>Bacteria</taxon>
        <taxon>Pseudomonadati</taxon>
        <taxon>Verrucomicrobiota</taxon>
        <taxon>Verrucomicrobiia</taxon>
        <taxon>Verrucomicrobiales</taxon>
        <taxon>Verrucomicrobiaceae</taxon>
        <taxon>Oceaniferula</taxon>
    </lineage>
</organism>
<dbReference type="CDD" id="cd02970">
    <property type="entry name" value="PRX_like2"/>
    <property type="match status" value="1"/>
</dbReference>
<comment type="caution">
    <text evidence="14">The sequence shown here is derived from an EMBL/GenBank/DDBJ whole genome shotgun (WGS) entry which is preliminary data.</text>
</comment>
<evidence type="ECO:0000256" key="7">
    <source>
        <dbReference type="ARBA" id="ARBA00023284"/>
    </source>
</evidence>
<evidence type="ECO:0000256" key="2">
    <source>
        <dbReference type="ARBA" id="ARBA00013017"/>
    </source>
</evidence>
<dbReference type="Gene3D" id="3.40.30.10">
    <property type="entry name" value="Glutaredoxin"/>
    <property type="match status" value="1"/>
</dbReference>
<dbReference type="AlphaFoldDB" id="A0A851GGF1"/>
<keyword evidence="3" id="KW-0575">Peroxidase</keyword>
<feature type="chain" id="PRO_5032729849" description="thioredoxin-dependent peroxiredoxin" evidence="12">
    <location>
        <begin position="24"/>
        <end position="243"/>
    </location>
</feature>
<dbReference type="GO" id="GO:0008379">
    <property type="term" value="F:thioredoxin peroxidase activity"/>
    <property type="evidence" value="ECO:0007669"/>
    <property type="project" value="TreeGrafter"/>
</dbReference>
<evidence type="ECO:0000256" key="5">
    <source>
        <dbReference type="ARBA" id="ARBA00023002"/>
    </source>
</evidence>
<evidence type="ECO:0000256" key="12">
    <source>
        <dbReference type="SAM" id="SignalP"/>
    </source>
</evidence>
<dbReference type="RefSeq" id="WP_178932538.1">
    <property type="nucleotide sequence ID" value="NZ_JACBAZ010000003.1"/>
</dbReference>
<evidence type="ECO:0000313" key="14">
    <source>
        <dbReference type="EMBL" id="NWK55982.1"/>
    </source>
</evidence>
<dbReference type="InterPro" id="IPR013766">
    <property type="entry name" value="Thioredoxin_domain"/>
</dbReference>
<dbReference type="Proteomes" id="UP000557872">
    <property type="component" value="Unassembled WGS sequence"/>
</dbReference>